<dbReference type="EMBL" id="CVTD020000015">
    <property type="protein sequence ID" value="CRZ34593.1"/>
    <property type="molecule type" value="Genomic_DNA"/>
</dbReference>
<accession>A0A0H5SW93</accession>
<dbReference type="RefSeq" id="WP_103202688.1">
    <property type="nucleotide sequence ID" value="NZ_CVTD020000015.1"/>
</dbReference>
<name>A0A0H5SW93_HERHM</name>
<protein>
    <recommendedName>
        <fullName evidence="3">Gp6-like head-tail connector protein</fullName>
    </recommendedName>
</protein>
<evidence type="ECO:0000313" key="2">
    <source>
        <dbReference type="Proteomes" id="UP000236497"/>
    </source>
</evidence>
<dbReference type="Proteomes" id="UP000236497">
    <property type="component" value="Unassembled WGS sequence"/>
</dbReference>
<evidence type="ECO:0000313" key="1">
    <source>
        <dbReference type="EMBL" id="CRZ34593.1"/>
    </source>
</evidence>
<gene>
    <name evidence="1" type="ORF">HHT355_1392</name>
</gene>
<keyword evidence="2" id="KW-1185">Reference proteome</keyword>
<sequence length="103" mass="12111">MTNLPEGLLKSVKNYLNITWDDEAGDEKLSGIIARGMKYIDRIAGKELDYTVEDKPRELLFEYCRYVRSNALEQFQTNFQHELLSLQMSEEVKRYEKAKNTDI</sequence>
<reference evidence="1 2" key="1">
    <citation type="submission" date="2015-06" db="EMBL/GenBank/DDBJ databases">
        <authorList>
            <person name="Wibberg Daniel"/>
        </authorList>
    </citation>
    <scope>NUCLEOTIDE SEQUENCE [LARGE SCALE GENOMIC DNA]</scope>
    <source>
        <strain evidence="1 2">T3/55T</strain>
    </source>
</reference>
<proteinExistence type="predicted"/>
<evidence type="ECO:0008006" key="3">
    <source>
        <dbReference type="Google" id="ProtNLM"/>
    </source>
</evidence>
<dbReference type="AlphaFoldDB" id="A0A0H5SW93"/>
<dbReference type="OrthoDB" id="2362564at2"/>
<organism evidence="1 2">
    <name type="scientific">Herbinix hemicellulosilytica</name>
    <dbReference type="NCBI Taxonomy" id="1564487"/>
    <lineage>
        <taxon>Bacteria</taxon>
        <taxon>Bacillati</taxon>
        <taxon>Bacillota</taxon>
        <taxon>Clostridia</taxon>
        <taxon>Lachnospirales</taxon>
        <taxon>Lachnospiraceae</taxon>
        <taxon>Herbinix</taxon>
    </lineage>
</organism>